<dbReference type="InterPro" id="IPR023614">
    <property type="entry name" value="Porin_dom_sf"/>
</dbReference>
<comment type="subcellular location">
    <subcellularLocation>
        <location evidence="1">Cell outer membrane</location>
        <topology evidence="1">Multi-pass membrane protein</topology>
    </subcellularLocation>
</comment>
<name>A0A1M7TQA6_9BRAD</name>
<keyword evidence="10" id="KW-0998">Cell outer membrane</keyword>
<evidence type="ECO:0000313" key="14">
    <source>
        <dbReference type="Proteomes" id="UP000184096"/>
    </source>
</evidence>
<evidence type="ECO:0000256" key="4">
    <source>
        <dbReference type="ARBA" id="ARBA00022452"/>
    </source>
</evidence>
<keyword evidence="14" id="KW-1185">Reference proteome</keyword>
<evidence type="ECO:0000256" key="1">
    <source>
        <dbReference type="ARBA" id="ARBA00004571"/>
    </source>
</evidence>
<accession>A0A1M7TQA6</accession>
<evidence type="ECO:0000313" key="13">
    <source>
        <dbReference type="EMBL" id="SHN72803.1"/>
    </source>
</evidence>
<evidence type="ECO:0000256" key="6">
    <source>
        <dbReference type="ARBA" id="ARBA00022729"/>
    </source>
</evidence>
<feature type="coiled-coil region" evidence="11">
    <location>
        <begin position="24"/>
        <end position="58"/>
    </location>
</feature>
<dbReference type="OrthoDB" id="5932506at2"/>
<keyword evidence="5" id="KW-0812">Transmembrane</keyword>
<keyword evidence="6 12" id="KW-0732">Signal</keyword>
<evidence type="ECO:0000256" key="10">
    <source>
        <dbReference type="ARBA" id="ARBA00023237"/>
    </source>
</evidence>
<keyword evidence="3" id="KW-0813">Transport</keyword>
<dbReference type="RefSeq" id="WP_072818012.1">
    <property type="nucleotide sequence ID" value="NZ_LT670849.1"/>
</dbReference>
<evidence type="ECO:0000256" key="12">
    <source>
        <dbReference type="SAM" id="SignalP"/>
    </source>
</evidence>
<dbReference type="SUPFAM" id="SSF56935">
    <property type="entry name" value="Porins"/>
    <property type="match status" value="1"/>
</dbReference>
<feature type="chain" id="PRO_5012184385" evidence="12">
    <location>
        <begin position="22"/>
        <end position="587"/>
    </location>
</feature>
<gene>
    <name evidence="13" type="ORF">SAMN05444170_2336</name>
</gene>
<feature type="signal peptide" evidence="12">
    <location>
        <begin position="1"/>
        <end position="21"/>
    </location>
</feature>
<evidence type="ECO:0000256" key="8">
    <source>
        <dbReference type="ARBA" id="ARBA00023114"/>
    </source>
</evidence>
<evidence type="ECO:0000256" key="2">
    <source>
        <dbReference type="ARBA" id="ARBA00011233"/>
    </source>
</evidence>
<dbReference type="PANTHER" id="PTHR34501">
    <property type="entry name" value="PROTEIN YDDL-RELATED"/>
    <property type="match status" value="1"/>
</dbReference>
<proteinExistence type="predicted"/>
<reference evidence="14" key="1">
    <citation type="submission" date="2016-11" db="EMBL/GenBank/DDBJ databases">
        <authorList>
            <person name="Varghese N."/>
            <person name="Submissions S."/>
        </authorList>
    </citation>
    <scope>NUCLEOTIDE SEQUENCE [LARGE SCALE GENOMIC DNA]</scope>
    <source>
        <strain evidence="14">GAS401</strain>
    </source>
</reference>
<dbReference type="GO" id="GO:0009279">
    <property type="term" value="C:cell outer membrane"/>
    <property type="evidence" value="ECO:0007669"/>
    <property type="project" value="UniProtKB-SubCell"/>
</dbReference>
<protein>
    <submittedName>
        <fullName evidence="13">Outer membrane protein (Porin)</fullName>
    </submittedName>
</protein>
<dbReference type="AlphaFoldDB" id="A0A1M7TQA6"/>
<keyword evidence="8" id="KW-0626">Porin</keyword>
<dbReference type="GO" id="GO:0006811">
    <property type="term" value="P:monoatomic ion transport"/>
    <property type="evidence" value="ECO:0007669"/>
    <property type="project" value="UniProtKB-KW"/>
</dbReference>
<dbReference type="Proteomes" id="UP000184096">
    <property type="component" value="Chromosome I"/>
</dbReference>
<dbReference type="GO" id="GO:0046930">
    <property type="term" value="C:pore complex"/>
    <property type="evidence" value="ECO:0007669"/>
    <property type="project" value="UniProtKB-KW"/>
</dbReference>
<sequence length="587" mass="61177">MKRTFISAAAILAFAATAAHADELTDIQTQAKQLREQNAAMTKRLADIEKRQKALEAQKAAVPTISPVDAMAADLPYKAAVKAKPVENDDICIKGICVYGNFDMGLNWQQHGNASSPLAGFPANTPIEKSSFGSQFIATPNQLSTSFIGLRGKQEIADNLYAVFNLQTLFNPASGQNANGIGAIVQNNGLGQSPQLGTLANAYGDSSKAGQMFNNAAYFGVSSPTYGTFTMGRQSALSSDLVVNYDALSGSNAWSLITNEGATGGGGVTENRIYDNSYEYRLNIGPVRLAAEAQLRNGNNSSVGNAFEGDIGFDYQGLSMDFLGGKIYDQNSIGTTLTSGQVAAISANQASATGTSVGYTIPCSLGCVSGIVSDNTVFSVGARYVIGPWKLYGGYEHLQFSNPNNPLQPGANAIGGYGIAFVNNNNYVTNRNQDVFWVGAKYSITPTLDIAASYYGIRQHFFAQGAAPGSATGLGTAVFSSVPGGALNLGSLAAQQAACAANSASQTNCAGGEDMVGLVLDWRFAKHVDFYAGVAYSQRNGGLAGGFVTATNNGTLSAAGCGTGGGTCNVNNRVSTWDPGVGLRYQF</sequence>
<dbReference type="CDD" id="cd00342">
    <property type="entry name" value="gram_neg_porins"/>
    <property type="match status" value="1"/>
</dbReference>
<dbReference type="InterPro" id="IPR033900">
    <property type="entry name" value="Gram_neg_porin_domain"/>
</dbReference>
<dbReference type="GO" id="GO:0015288">
    <property type="term" value="F:porin activity"/>
    <property type="evidence" value="ECO:0007669"/>
    <property type="project" value="UniProtKB-KW"/>
</dbReference>
<evidence type="ECO:0000256" key="11">
    <source>
        <dbReference type="SAM" id="Coils"/>
    </source>
</evidence>
<keyword evidence="9" id="KW-0472">Membrane</keyword>
<evidence type="ECO:0000256" key="7">
    <source>
        <dbReference type="ARBA" id="ARBA00023065"/>
    </source>
</evidence>
<keyword evidence="7" id="KW-0406">Ion transport</keyword>
<dbReference type="Gene3D" id="2.40.160.10">
    <property type="entry name" value="Porin"/>
    <property type="match status" value="1"/>
</dbReference>
<dbReference type="InterPro" id="IPR050298">
    <property type="entry name" value="Gram-neg_bact_OMP"/>
</dbReference>
<dbReference type="EMBL" id="LT670849">
    <property type="protein sequence ID" value="SHN72803.1"/>
    <property type="molecule type" value="Genomic_DNA"/>
</dbReference>
<keyword evidence="4" id="KW-1134">Transmembrane beta strand</keyword>
<organism evidence="13 14">
    <name type="scientific">Bradyrhizobium erythrophlei</name>
    <dbReference type="NCBI Taxonomy" id="1437360"/>
    <lineage>
        <taxon>Bacteria</taxon>
        <taxon>Pseudomonadati</taxon>
        <taxon>Pseudomonadota</taxon>
        <taxon>Alphaproteobacteria</taxon>
        <taxon>Hyphomicrobiales</taxon>
        <taxon>Nitrobacteraceae</taxon>
        <taxon>Bradyrhizobium</taxon>
    </lineage>
</organism>
<evidence type="ECO:0000256" key="5">
    <source>
        <dbReference type="ARBA" id="ARBA00022692"/>
    </source>
</evidence>
<evidence type="ECO:0000256" key="3">
    <source>
        <dbReference type="ARBA" id="ARBA00022448"/>
    </source>
</evidence>
<keyword evidence="11" id="KW-0175">Coiled coil</keyword>
<comment type="subunit">
    <text evidence="2">Homotrimer.</text>
</comment>
<dbReference type="PANTHER" id="PTHR34501:SF9">
    <property type="entry name" value="MAJOR OUTER MEMBRANE PROTEIN P.IA"/>
    <property type="match status" value="1"/>
</dbReference>
<evidence type="ECO:0000256" key="9">
    <source>
        <dbReference type="ARBA" id="ARBA00023136"/>
    </source>
</evidence>